<dbReference type="AlphaFoldDB" id="A0A1B2JA48"/>
<feature type="compositionally biased region" description="Basic and acidic residues" evidence="1">
    <location>
        <begin position="230"/>
        <end position="240"/>
    </location>
</feature>
<evidence type="ECO:0000313" key="2">
    <source>
        <dbReference type="EMBL" id="ANZ74832.1"/>
    </source>
</evidence>
<gene>
    <name evidence="2" type="ORF">ATY40_BA7501664</name>
</gene>
<dbReference type="Proteomes" id="UP000094565">
    <property type="component" value="Chromosome 1"/>
</dbReference>
<dbReference type="OrthoDB" id="3981100at2759"/>
<feature type="compositionally biased region" description="Low complexity" evidence="1">
    <location>
        <begin position="49"/>
        <end position="62"/>
    </location>
</feature>
<feature type="region of interest" description="Disordered" evidence="1">
    <location>
        <begin position="216"/>
        <end position="240"/>
    </location>
</feature>
<feature type="region of interest" description="Disordered" evidence="1">
    <location>
        <begin position="127"/>
        <end position="147"/>
    </location>
</feature>
<keyword evidence="3" id="KW-1185">Reference proteome</keyword>
<feature type="compositionally biased region" description="Acidic residues" evidence="1">
    <location>
        <begin position="216"/>
        <end position="229"/>
    </location>
</feature>
<feature type="compositionally biased region" description="Basic and acidic residues" evidence="1">
    <location>
        <begin position="127"/>
        <end position="144"/>
    </location>
</feature>
<proteinExistence type="predicted"/>
<evidence type="ECO:0000256" key="1">
    <source>
        <dbReference type="SAM" id="MobiDB-lite"/>
    </source>
</evidence>
<organism evidence="2 3">
    <name type="scientific">Komagataella pastoris</name>
    <name type="common">Yeast</name>
    <name type="synonym">Pichia pastoris</name>
    <dbReference type="NCBI Taxonomy" id="4922"/>
    <lineage>
        <taxon>Eukaryota</taxon>
        <taxon>Fungi</taxon>
        <taxon>Dikarya</taxon>
        <taxon>Ascomycota</taxon>
        <taxon>Saccharomycotina</taxon>
        <taxon>Pichiomycetes</taxon>
        <taxon>Pichiales</taxon>
        <taxon>Pichiaceae</taxon>
        <taxon>Komagataella</taxon>
    </lineage>
</organism>
<feature type="compositionally biased region" description="Polar residues" evidence="1">
    <location>
        <begin position="255"/>
        <end position="271"/>
    </location>
</feature>
<accession>A0A1B2JA48</accession>
<protein>
    <submittedName>
        <fullName evidence="2">BA75_01664T0</fullName>
    </submittedName>
</protein>
<reference evidence="2 3" key="1">
    <citation type="submission" date="2016-02" db="EMBL/GenBank/DDBJ databases">
        <title>Comparative genomic and transcriptomic foundation for Pichia pastoris.</title>
        <authorList>
            <person name="Love K.R."/>
            <person name="Shah K.A."/>
            <person name="Whittaker C.A."/>
            <person name="Wu J."/>
            <person name="Bartlett M.C."/>
            <person name="Ma D."/>
            <person name="Leeson R.L."/>
            <person name="Priest M."/>
            <person name="Young S.K."/>
            <person name="Love J.C."/>
        </authorList>
    </citation>
    <scope>NUCLEOTIDE SEQUENCE [LARGE SCALE GENOMIC DNA]</scope>
    <source>
        <strain evidence="2 3">ATCC 28485</strain>
    </source>
</reference>
<name>A0A1B2JA48_PICPA</name>
<feature type="region of interest" description="Disordered" evidence="1">
    <location>
        <begin position="40"/>
        <end position="72"/>
    </location>
</feature>
<feature type="region of interest" description="Disordered" evidence="1">
    <location>
        <begin position="255"/>
        <end position="283"/>
    </location>
</feature>
<evidence type="ECO:0000313" key="3">
    <source>
        <dbReference type="Proteomes" id="UP000094565"/>
    </source>
</evidence>
<sequence length="283" mass="32399">MYLPNLMTRDVHHLWMYPSKEDSKLSVSILERKKTKKITQNNSFAPPLTSYSSETPGSSSLTRNHESRGPNNGLIITEETSVHQHNLNYLSHQVSSKLNELDSYKTLGFDYLQPPGISATMKMRQAQEKEQKEHSHTQDVHTTEQAHYSQINSEEVGNSAMSLIDMDSSFHVDYEGFNNSNMLDDQSNISAQSHEDSVSFDEDENVDSDFMVIEEDEDEDEEFEDGEIEIPERQNEMNEDDRVLAITAPTRFQSNRLHPRFSSGSVNPNSHLRNEVTYSEDEC</sequence>
<dbReference type="EMBL" id="CP014584">
    <property type="protein sequence ID" value="ANZ74832.1"/>
    <property type="molecule type" value="Genomic_DNA"/>
</dbReference>